<dbReference type="EC" id="7.-.-.-" evidence="6"/>
<evidence type="ECO:0000256" key="5">
    <source>
        <dbReference type="ARBA" id="ARBA00022982"/>
    </source>
</evidence>
<comment type="cofactor">
    <cofactor evidence="6">
        <name>FMN</name>
        <dbReference type="ChEBI" id="CHEBI:58210"/>
    </cofactor>
</comment>
<dbReference type="Proteomes" id="UP001203423">
    <property type="component" value="Unassembled WGS sequence"/>
</dbReference>
<dbReference type="NCBIfam" id="NF002519">
    <property type="entry name" value="PRK01908.1"/>
    <property type="match status" value="1"/>
</dbReference>
<evidence type="ECO:0000256" key="4">
    <source>
        <dbReference type="ARBA" id="ARBA00022643"/>
    </source>
</evidence>
<dbReference type="PIRSF" id="PIRSF006091">
    <property type="entry name" value="E_trnsport_RnfG"/>
    <property type="match status" value="1"/>
</dbReference>
<sequence length="210" mass="22776">MKKAMLKNGLILALFALICTALVAVVNHLTADQIKQQETQELGRILQQIIPTNLHDNVIAQHCIRITAPAALGTINSMPAYIASKNGIATAIAMETIAPDGYNGNIRIIVGIDAQGRVLGVRTLAQQETPGLGDKIEIRKSDWVNSFQGMILNAATASHWKVKKDGGDIDQFTGATITPRAYVKAVKNTLNYFNQHKTDLLNQPAHCEAI</sequence>
<dbReference type="RefSeq" id="WP_248941848.1">
    <property type="nucleotide sequence ID" value="NZ_JAKIKS010000089.1"/>
</dbReference>
<keyword evidence="6" id="KW-1003">Cell membrane</keyword>
<organism evidence="9 10">
    <name type="scientific">Shewanella surugensis</name>
    <dbReference type="NCBI Taxonomy" id="212020"/>
    <lineage>
        <taxon>Bacteria</taxon>
        <taxon>Pseudomonadati</taxon>
        <taxon>Pseudomonadota</taxon>
        <taxon>Gammaproteobacteria</taxon>
        <taxon>Alteromonadales</taxon>
        <taxon>Shewanellaceae</taxon>
        <taxon>Shewanella</taxon>
    </lineage>
</organism>
<evidence type="ECO:0000313" key="10">
    <source>
        <dbReference type="Proteomes" id="UP001203423"/>
    </source>
</evidence>
<feature type="chain" id="PRO_5047214472" description="Ion-translocating oxidoreductase complex subunit G" evidence="7">
    <location>
        <begin position="25"/>
        <end position="210"/>
    </location>
</feature>
<comment type="function">
    <text evidence="6">Part of a membrane-bound complex that couples electron transfer with translocation of ions across the membrane.</text>
</comment>
<keyword evidence="6" id="KW-1133">Transmembrane helix</keyword>
<feature type="signal peptide" evidence="7">
    <location>
        <begin position="1"/>
        <end position="24"/>
    </location>
</feature>
<evidence type="ECO:0000256" key="1">
    <source>
        <dbReference type="ARBA" id="ARBA00022448"/>
    </source>
</evidence>
<keyword evidence="6" id="KW-0997">Cell inner membrane</keyword>
<dbReference type="NCBIfam" id="TIGR01947">
    <property type="entry name" value="rnfG"/>
    <property type="match status" value="1"/>
</dbReference>
<feature type="modified residue" description="FMN phosphoryl threonine" evidence="6">
    <location>
        <position position="176"/>
    </location>
</feature>
<evidence type="ECO:0000256" key="6">
    <source>
        <dbReference type="HAMAP-Rule" id="MF_00479"/>
    </source>
</evidence>
<evidence type="ECO:0000313" key="9">
    <source>
        <dbReference type="EMBL" id="MCL1126459.1"/>
    </source>
</evidence>
<dbReference type="EMBL" id="JAKIKS010000089">
    <property type="protein sequence ID" value="MCL1126459.1"/>
    <property type="molecule type" value="Genomic_DNA"/>
</dbReference>
<evidence type="ECO:0000256" key="2">
    <source>
        <dbReference type="ARBA" id="ARBA00022553"/>
    </source>
</evidence>
<comment type="similarity">
    <text evidence="6">Belongs to the RnfG family.</text>
</comment>
<proteinExistence type="inferred from homology"/>
<evidence type="ECO:0000256" key="3">
    <source>
        <dbReference type="ARBA" id="ARBA00022630"/>
    </source>
</evidence>
<name>A0ABT0LFX4_9GAMM</name>
<dbReference type="SMART" id="SM00900">
    <property type="entry name" value="FMN_bind"/>
    <property type="match status" value="1"/>
</dbReference>
<keyword evidence="10" id="KW-1185">Reference proteome</keyword>
<reference evidence="9 10" key="1">
    <citation type="submission" date="2022-01" db="EMBL/GenBank/DDBJ databases">
        <title>Whole genome-based taxonomy of the Shewanellaceae.</title>
        <authorList>
            <person name="Martin-Rodriguez A.J."/>
        </authorList>
    </citation>
    <scope>NUCLEOTIDE SEQUENCE [LARGE SCALE GENOMIC DNA]</scope>
    <source>
        <strain evidence="9 10">DSM 17177</strain>
    </source>
</reference>
<keyword evidence="3 6" id="KW-0285">Flavoprotein</keyword>
<gene>
    <name evidence="9" type="primary">rsxG</name>
    <name evidence="6" type="synonym">rnfG</name>
    <name evidence="9" type="ORF">L2764_18715</name>
</gene>
<evidence type="ECO:0000256" key="7">
    <source>
        <dbReference type="SAM" id="SignalP"/>
    </source>
</evidence>
<keyword evidence="1 6" id="KW-0813">Transport</keyword>
<protein>
    <recommendedName>
        <fullName evidence="6">Ion-translocating oxidoreductase complex subunit G</fullName>
        <ecNumber evidence="6">7.-.-.-</ecNumber>
    </recommendedName>
    <alternativeName>
        <fullName evidence="6">Rnf electron transport complex subunit G</fullName>
    </alternativeName>
</protein>
<comment type="subunit">
    <text evidence="6">The complex is composed of six subunits: RnfA, RnfB, RnfC, RnfD, RnfE and RnfG.</text>
</comment>
<accession>A0ABT0LFX4</accession>
<dbReference type="PANTHER" id="PTHR36118:SF1">
    <property type="entry name" value="ION-TRANSLOCATING OXIDOREDUCTASE COMPLEX SUBUNIT G"/>
    <property type="match status" value="1"/>
</dbReference>
<feature type="domain" description="FMN-binding" evidence="8">
    <location>
        <begin position="101"/>
        <end position="193"/>
    </location>
</feature>
<dbReference type="Pfam" id="PF04205">
    <property type="entry name" value="FMN_bind"/>
    <property type="match status" value="1"/>
</dbReference>
<dbReference type="InterPro" id="IPR010209">
    <property type="entry name" value="Ion_transpt_RnfG/RsxG"/>
</dbReference>
<keyword evidence="6" id="KW-0812">Transmembrane</keyword>
<keyword evidence="4 6" id="KW-0288">FMN</keyword>
<keyword evidence="6" id="KW-1278">Translocase</keyword>
<keyword evidence="2 6" id="KW-0597">Phosphoprotein</keyword>
<evidence type="ECO:0000259" key="8">
    <source>
        <dbReference type="SMART" id="SM00900"/>
    </source>
</evidence>
<dbReference type="PANTHER" id="PTHR36118">
    <property type="entry name" value="ION-TRANSLOCATING OXIDOREDUCTASE COMPLEX SUBUNIT G"/>
    <property type="match status" value="1"/>
</dbReference>
<dbReference type="InterPro" id="IPR007329">
    <property type="entry name" value="FMN-bd"/>
</dbReference>
<keyword evidence="6" id="KW-0472">Membrane</keyword>
<keyword evidence="7" id="KW-0732">Signal</keyword>
<dbReference type="HAMAP" id="MF_00479">
    <property type="entry name" value="RsxG_RnfG"/>
    <property type="match status" value="1"/>
</dbReference>
<comment type="subcellular location">
    <subcellularLocation>
        <location evidence="6">Cell inner membrane</location>
        <topology evidence="6">Single-pass membrane protein</topology>
    </subcellularLocation>
</comment>
<keyword evidence="5 6" id="KW-0249">Electron transport</keyword>
<comment type="caution">
    <text evidence="9">The sequence shown here is derived from an EMBL/GenBank/DDBJ whole genome shotgun (WGS) entry which is preliminary data.</text>
</comment>